<keyword evidence="8" id="KW-0276">Fatty acid metabolism</keyword>
<dbReference type="FunFam" id="3.10.129.10:FF:000011">
    <property type="entry name" value="Acyl-coenzyme A thioesterase 11"/>
    <property type="match status" value="1"/>
</dbReference>
<dbReference type="GO" id="GO:0006631">
    <property type="term" value="P:fatty acid metabolic process"/>
    <property type="evidence" value="ECO:0007669"/>
    <property type="project" value="UniProtKB-UniPathway"/>
</dbReference>
<evidence type="ECO:0000256" key="3">
    <source>
        <dbReference type="ARBA" id="ARBA00004872"/>
    </source>
</evidence>
<dbReference type="FunFam" id="3.10.129.10:FF:000020">
    <property type="entry name" value="Acyl-coenzyme A thioesterase 11"/>
    <property type="match status" value="1"/>
</dbReference>
<sequence length="564" mass="62765">MNSRIAHELKEDEEEEEESVNPTEVRMSQIVMACDCTHRLELSVGQLLKWMDSTACLSAERHAGSPCVTASMDDILFEHTISVGQVVNIRAKVNRAFNTSMEVGIQVNCEDLFSDCHWRVCHAYATFVTQRTKTGQKVTLRPIVPNTQKEQVEYSLAAERRRVRMLHDDIIKELLSIGSVQQADSSAVDSVVAAEKTKVESIELVLPPHANHQVNTFGGQIMAWMVNVATIAASRLCKAHPILQTIDMFTFRGPSQVGDRLVLRAIVNNAFKNSMEVGVRAEAYQEEGLNRHINSAFMTFEVLDASGKPCTLPQVRPEPLVYLSYNNVSALKMLAANNNWRLSTEKNKVRLYTLEQKSTLSFRVEAEVEIPAYRAFSLLAELSNRTSWDTHYKQCELIHRVDDDDFIYRVVTPSVHQGVAGSPTSSSEGEGILQDFILLTSTRKPCGSGDPYVVALRSVSLVSHPPLEGCNRGEVLCAGFTILEAKNMSLITYYNQASPEVLPYISTDIAGLSSSFYHTFCSCSQYLTRNRLQHALEEQADNDEPIGGNKTLSGLSEALHSTQL</sequence>
<evidence type="ECO:0000256" key="4">
    <source>
        <dbReference type="ARBA" id="ARBA00022487"/>
    </source>
</evidence>
<dbReference type="GO" id="GO:0005829">
    <property type="term" value="C:cytosol"/>
    <property type="evidence" value="ECO:0007669"/>
    <property type="project" value="TreeGrafter"/>
</dbReference>
<evidence type="ECO:0000313" key="13">
    <source>
        <dbReference type="Ensembl" id="ENSKMAP00000000662.1"/>
    </source>
</evidence>
<feature type="domain" description="START" evidence="11">
    <location>
        <begin position="340"/>
        <end position="520"/>
    </location>
</feature>
<comment type="pathway">
    <text evidence="3">Lipid metabolism; fatty acid metabolism.</text>
</comment>
<organism evidence="13 14">
    <name type="scientific">Kryptolebias marmoratus</name>
    <name type="common">Mangrove killifish</name>
    <name type="synonym">Rivulus marmoratus</name>
    <dbReference type="NCBI Taxonomy" id="37003"/>
    <lineage>
        <taxon>Eukaryota</taxon>
        <taxon>Metazoa</taxon>
        <taxon>Chordata</taxon>
        <taxon>Craniata</taxon>
        <taxon>Vertebrata</taxon>
        <taxon>Euteleostomi</taxon>
        <taxon>Actinopterygii</taxon>
        <taxon>Neopterygii</taxon>
        <taxon>Teleostei</taxon>
        <taxon>Neoteleostei</taxon>
        <taxon>Acanthomorphata</taxon>
        <taxon>Ovalentaria</taxon>
        <taxon>Atherinomorphae</taxon>
        <taxon>Cyprinodontiformes</taxon>
        <taxon>Rivulidae</taxon>
        <taxon>Kryptolebias</taxon>
    </lineage>
</organism>
<comment type="catalytic activity">
    <reaction evidence="1">
        <text>butanoyl-CoA + H2O = butanoate + CoA + H(+)</text>
        <dbReference type="Rhea" id="RHEA:40111"/>
        <dbReference type="ChEBI" id="CHEBI:15377"/>
        <dbReference type="ChEBI" id="CHEBI:15378"/>
        <dbReference type="ChEBI" id="CHEBI:17968"/>
        <dbReference type="ChEBI" id="CHEBI:57287"/>
        <dbReference type="ChEBI" id="CHEBI:57371"/>
    </reaction>
    <physiologicalReaction direction="left-to-right" evidence="1">
        <dbReference type="Rhea" id="RHEA:40112"/>
    </physiologicalReaction>
</comment>
<dbReference type="AlphaFoldDB" id="A0A3Q3EF20"/>
<dbReference type="Ensembl" id="ENSKMAT00000000692.1">
    <property type="protein sequence ID" value="ENSKMAP00000000662.1"/>
    <property type="gene ID" value="ENSKMAG00000000544.1"/>
</dbReference>
<dbReference type="PANTHER" id="PTHR11049:SF1">
    <property type="entry name" value="ACYL-COENZYME A THIOESTERASE 11"/>
    <property type="match status" value="1"/>
</dbReference>
<dbReference type="InterPro" id="IPR006683">
    <property type="entry name" value="Thioestr_dom"/>
</dbReference>
<feature type="compositionally biased region" description="Basic and acidic residues" evidence="10">
    <location>
        <begin position="1"/>
        <end position="10"/>
    </location>
</feature>
<dbReference type="GO" id="GO:0006637">
    <property type="term" value="P:acyl-CoA metabolic process"/>
    <property type="evidence" value="ECO:0007669"/>
    <property type="project" value="TreeGrafter"/>
</dbReference>
<evidence type="ECO:0000256" key="8">
    <source>
        <dbReference type="ARBA" id="ARBA00022832"/>
    </source>
</evidence>
<dbReference type="PROSITE" id="PS50848">
    <property type="entry name" value="START"/>
    <property type="match status" value="1"/>
</dbReference>
<protein>
    <submittedName>
        <fullName evidence="13">Acyl-CoA thioesterase 11</fullName>
    </submittedName>
</protein>
<comment type="subcellular location">
    <subcellularLocation>
        <location evidence="2">Cytoplasm</location>
    </subcellularLocation>
</comment>
<proteinExistence type="predicted"/>
<evidence type="ECO:0000256" key="6">
    <source>
        <dbReference type="ARBA" id="ARBA00022737"/>
    </source>
</evidence>
<dbReference type="UniPathway" id="UPA00199"/>
<keyword evidence="6" id="KW-0677">Repeat</keyword>
<dbReference type="InterPro" id="IPR002913">
    <property type="entry name" value="START_lipid-bd_dom"/>
</dbReference>
<dbReference type="SUPFAM" id="SSF54637">
    <property type="entry name" value="Thioesterase/thiol ester dehydrase-isomerase"/>
    <property type="match status" value="2"/>
</dbReference>
<keyword evidence="9" id="KW-0443">Lipid metabolism</keyword>
<feature type="domain" description="HotDog ACOT-type" evidence="12">
    <location>
        <begin position="21"/>
        <end position="133"/>
    </location>
</feature>
<dbReference type="GO" id="GO:0008289">
    <property type="term" value="F:lipid binding"/>
    <property type="evidence" value="ECO:0007669"/>
    <property type="project" value="InterPro"/>
</dbReference>
<dbReference type="Proteomes" id="UP000264800">
    <property type="component" value="Unplaced"/>
</dbReference>
<dbReference type="InterPro" id="IPR040170">
    <property type="entry name" value="Cytosol_ACT"/>
</dbReference>
<dbReference type="GeneTree" id="ENSGT00940000156460"/>
<feature type="domain" description="HotDog ACOT-type" evidence="12">
    <location>
        <begin position="195"/>
        <end position="306"/>
    </location>
</feature>
<dbReference type="GO" id="GO:0052689">
    <property type="term" value="F:carboxylic ester hydrolase activity"/>
    <property type="evidence" value="ECO:0007669"/>
    <property type="project" value="UniProtKB-KW"/>
</dbReference>
<reference evidence="13" key="1">
    <citation type="submission" date="2025-08" db="UniProtKB">
        <authorList>
            <consortium name="Ensembl"/>
        </authorList>
    </citation>
    <scope>IDENTIFICATION</scope>
</reference>
<accession>A0A3Q3EF20</accession>
<evidence type="ECO:0000256" key="9">
    <source>
        <dbReference type="ARBA" id="ARBA00023098"/>
    </source>
</evidence>
<dbReference type="Pfam" id="PF03061">
    <property type="entry name" value="4HBT"/>
    <property type="match status" value="2"/>
</dbReference>
<evidence type="ECO:0000256" key="1">
    <source>
        <dbReference type="ARBA" id="ARBA00000295"/>
    </source>
</evidence>
<dbReference type="Pfam" id="PF01852">
    <property type="entry name" value="START"/>
    <property type="match status" value="1"/>
</dbReference>
<dbReference type="OMA" id="WMVNVAM"/>
<evidence type="ECO:0000259" key="12">
    <source>
        <dbReference type="PROSITE" id="PS51770"/>
    </source>
</evidence>
<evidence type="ECO:0000259" key="11">
    <source>
        <dbReference type="PROSITE" id="PS50848"/>
    </source>
</evidence>
<dbReference type="CDD" id="cd03442">
    <property type="entry name" value="BFIT_BACH"/>
    <property type="match status" value="2"/>
</dbReference>
<keyword evidence="14" id="KW-1185">Reference proteome</keyword>
<dbReference type="Gene3D" id="3.10.129.10">
    <property type="entry name" value="Hotdog Thioesterase"/>
    <property type="match status" value="2"/>
</dbReference>
<keyword evidence="7" id="KW-0378">Hydrolase</keyword>
<dbReference type="SUPFAM" id="SSF55961">
    <property type="entry name" value="Bet v1-like"/>
    <property type="match status" value="1"/>
</dbReference>
<dbReference type="PROSITE" id="PS51770">
    <property type="entry name" value="HOTDOG_ACOT"/>
    <property type="match status" value="2"/>
</dbReference>
<evidence type="ECO:0000256" key="2">
    <source>
        <dbReference type="ARBA" id="ARBA00004496"/>
    </source>
</evidence>
<dbReference type="InterPro" id="IPR023393">
    <property type="entry name" value="START-like_dom_sf"/>
</dbReference>
<dbReference type="SMART" id="SM00234">
    <property type="entry name" value="START"/>
    <property type="match status" value="1"/>
</dbReference>
<keyword evidence="5" id="KW-0963">Cytoplasm</keyword>
<evidence type="ECO:0000313" key="14">
    <source>
        <dbReference type="Proteomes" id="UP000264800"/>
    </source>
</evidence>
<feature type="compositionally biased region" description="Polar residues" evidence="10">
    <location>
        <begin position="550"/>
        <end position="564"/>
    </location>
</feature>
<feature type="region of interest" description="Disordered" evidence="10">
    <location>
        <begin position="539"/>
        <end position="564"/>
    </location>
</feature>
<dbReference type="InterPro" id="IPR033120">
    <property type="entry name" value="HOTDOG_ACOT"/>
</dbReference>
<evidence type="ECO:0000256" key="5">
    <source>
        <dbReference type="ARBA" id="ARBA00022490"/>
    </source>
</evidence>
<evidence type="ECO:0000256" key="10">
    <source>
        <dbReference type="SAM" id="MobiDB-lite"/>
    </source>
</evidence>
<dbReference type="PANTHER" id="PTHR11049">
    <property type="entry name" value="ACYL COENZYME A THIOESTER HYDROLASE"/>
    <property type="match status" value="1"/>
</dbReference>
<name>A0A3Q3EF20_KRYMA</name>
<dbReference type="GO" id="GO:0052816">
    <property type="term" value="F:long-chain fatty acyl-CoA hydrolase activity"/>
    <property type="evidence" value="ECO:0007669"/>
    <property type="project" value="TreeGrafter"/>
</dbReference>
<dbReference type="InterPro" id="IPR029069">
    <property type="entry name" value="HotDog_dom_sf"/>
</dbReference>
<keyword evidence="4" id="KW-0719">Serine esterase</keyword>
<evidence type="ECO:0000256" key="7">
    <source>
        <dbReference type="ARBA" id="ARBA00022801"/>
    </source>
</evidence>
<reference evidence="13" key="2">
    <citation type="submission" date="2025-09" db="UniProtKB">
        <authorList>
            <consortium name="Ensembl"/>
        </authorList>
    </citation>
    <scope>IDENTIFICATION</scope>
</reference>
<feature type="region of interest" description="Disordered" evidence="10">
    <location>
        <begin position="1"/>
        <end position="22"/>
    </location>
</feature>
<dbReference type="Gene3D" id="3.30.530.20">
    <property type="match status" value="1"/>
</dbReference>